<dbReference type="Gene3D" id="3.90.1150.10">
    <property type="entry name" value="Aspartate Aminotransferase, domain 1"/>
    <property type="match status" value="1"/>
</dbReference>
<dbReference type="InterPro" id="IPR015421">
    <property type="entry name" value="PyrdxlP-dep_Trfase_major"/>
</dbReference>
<dbReference type="PANTHER" id="PTHR14237:SF80">
    <property type="entry name" value="MOLYBDENUM COFACTOR SULFURASE"/>
    <property type="match status" value="1"/>
</dbReference>
<dbReference type="GO" id="GO:0008265">
    <property type="term" value="F:molybdenum cofactor sulfurtransferase activity"/>
    <property type="evidence" value="ECO:0007669"/>
    <property type="project" value="TreeGrafter"/>
</dbReference>
<dbReference type="EMBL" id="MU004190">
    <property type="protein sequence ID" value="KAF2494726.1"/>
    <property type="molecule type" value="Genomic_DNA"/>
</dbReference>
<evidence type="ECO:0000313" key="2">
    <source>
        <dbReference type="EMBL" id="KAF2494726.1"/>
    </source>
</evidence>
<gene>
    <name evidence="2" type="ORF">BU16DRAFT_550575</name>
</gene>
<dbReference type="Pfam" id="PF00266">
    <property type="entry name" value="Aminotran_5"/>
    <property type="match status" value="1"/>
</dbReference>
<dbReference type="InterPro" id="IPR015422">
    <property type="entry name" value="PyrdxlP-dep_Trfase_small"/>
</dbReference>
<evidence type="ECO:0000313" key="3">
    <source>
        <dbReference type="Proteomes" id="UP000799750"/>
    </source>
</evidence>
<dbReference type="Gene3D" id="3.40.640.10">
    <property type="entry name" value="Type I PLP-dependent aspartate aminotransferase-like (Major domain)"/>
    <property type="match status" value="1"/>
</dbReference>
<dbReference type="AlphaFoldDB" id="A0A6A6QRD3"/>
<dbReference type="SUPFAM" id="SSF53383">
    <property type="entry name" value="PLP-dependent transferases"/>
    <property type="match status" value="1"/>
</dbReference>
<dbReference type="Proteomes" id="UP000799750">
    <property type="component" value="Unassembled WGS sequence"/>
</dbReference>
<evidence type="ECO:0000259" key="1">
    <source>
        <dbReference type="Pfam" id="PF00266"/>
    </source>
</evidence>
<protein>
    <submittedName>
        <fullName evidence="2">PLP-dependent transferase</fullName>
    </submittedName>
</protein>
<dbReference type="InterPro" id="IPR000192">
    <property type="entry name" value="Aminotrans_V_dom"/>
</dbReference>
<dbReference type="OrthoDB" id="10264306at2759"/>
<dbReference type="PANTHER" id="PTHR14237">
    <property type="entry name" value="MOLYBDOPTERIN COFACTOR SULFURASE MOSC"/>
    <property type="match status" value="1"/>
</dbReference>
<dbReference type="InterPro" id="IPR015424">
    <property type="entry name" value="PyrdxlP-dep_Trfase"/>
</dbReference>
<feature type="domain" description="Aminotransferase class V" evidence="1">
    <location>
        <begin position="177"/>
        <end position="430"/>
    </location>
</feature>
<name>A0A6A6QRD3_9PEZI</name>
<organism evidence="2 3">
    <name type="scientific">Lophium mytilinum</name>
    <dbReference type="NCBI Taxonomy" id="390894"/>
    <lineage>
        <taxon>Eukaryota</taxon>
        <taxon>Fungi</taxon>
        <taxon>Dikarya</taxon>
        <taxon>Ascomycota</taxon>
        <taxon>Pezizomycotina</taxon>
        <taxon>Dothideomycetes</taxon>
        <taxon>Pleosporomycetidae</taxon>
        <taxon>Mytilinidiales</taxon>
        <taxon>Mytilinidiaceae</taxon>
        <taxon>Lophium</taxon>
    </lineage>
</organism>
<keyword evidence="2" id="KW-0808">Transferase</keyword>
<keyword evidence="3" id="KW-1185">Reference proteome</keyword>
<proteinExistence type="predicted"/>
<dbReference type="GO" id="GO:0043545">
    <property type="term" value="P:molybdopterin cofactor metabolic process"/>
    <property type="evidence" value="ECO:0007669"/>
    <property type="project" value="TreeGrafter"/>
</dbReference>
<accession>A0A6A6QRD3</accession>
<sequence>MSPYAHKDAATSGGTELDTYVPPRTLIRVGKTYLDHGGTTNPHSASTPSAVAGAKVDEVRLQALKFFRSDPEKFDLVFVSNASAAIKLVAECFRDYRAPGEKTRGGFWYGYHRDVHTSMVGTRQLSKDQHHCFVNDDEVNQWINGTLKRKVGPKKGQVGLFGFPGQSNMTGRRLPYLLDAAALATACPIDLSDEATAPDFMAVSFYKIFGFPNVGALIVRKEAGCVLKQRKYFGGGTVDMVITLDDTWHAKRQTSLHDQLEDGTLPFHSIFALGHAIEVHQRLFGSMSQISAHTAFLAKRLHGGMSNLTHVNGVPVCRIYKDPEAIYGDAKTQGATVAFNVQDSSGMPIAYSDVEKLADEHNLYLRSGGLCNPGGIATFQNFTAPDMKAIFTLGHRCSKPLTPEQLGGKMPGVVRVSLGAMSTISDVDIFLAFMADHYVETYQSIRESPMGLAESDRLELVHFGYCSVNQLTR</sequence>
<reference evidence="2" key="1">
    <citation type="journal article" date="2020" name="Stud. Mycol.">
        <title>101 Dothideomycetes genomes: a test case for predicting lifestyles and emergence of pathogens.</title>
        <authorList>
            <person name="Haridas S."/>
            <person name="Albert R."/>
            <person name="Binder M."/>
            <person name="Bloem J."/>
            <person name="Labutti K."/>
            <person name="Salamov A."/>
            <person name="Andreopoulos B."/>
            <person name="Baker S."/>
            <person name="Barry K."/>
            <person name="Bills G."/>
            <person name="Bluhm B."/>
            <person name="Cannon C."/>
            <person name="Castanera R."/>
            <person name="Culley D."/>
            <person name="Daum C."/>
            <person name="Ezra D."/>
            <person name="Gonzalez J."/>
            <person name="Henrissat B."/>
            <person name="Kuo A."/>
            <person name="Liang C."/>
            <person name="Lipzen A."/>
            <person name="Lutzoni F."/>
            <person name="Magnuson J."/>
            <person name="Mondo S."/>
            <person name="Nolan M."/>
            <person name="Ohm R."/>
            <person name="Pangilinan J."/>
            <person name="Park H.-J."/>
            <person name="Ramirez L."/>
            <person name="Alfaro M."/>
            <person name="Sun H."/>
            <person name="Tritt A."/>
            <person name="Yoshinaga Y."/>
            <person name="Zwiers L.-H."/>
            <person name="Turgeon B."/>
            <person name="Goodwin S."/>
            <person name="Spatafora J."/>
            <person name="Crous P."/>
            <person name="Grigoriev I."/>
        </authorList>
    </citation>
    <scope>NUCLEOTIDE SEQUENCE</scope>
    <source>
        <strain evidence="2">CBS 269.34</strain>
    </source>
</reference>